<keyword evidence="1" id="KW-0732">Signal</keyword>
<protein>
    <submittedName>
        <fullName evidence="2">Uncharacterized protein</fullName>
    </submittedName>
</protein>
<accession>A0A0K1PI51</accession>
<dbReference type="Proteomes" id="UP000055590">
    <property type="component" value="Chromosome"/>
</dbReference>
<dbReference type="KEGG" id="vin:AKJ08_3478"/>
<feature type="chain" id="PRO_5005466076" evidence="1">
    <location>
        <begin position="25"/>
        <end position="148"/>
    </location>
</feature>
<evidence type="ECO:0000313" key="3">
    <source>
        <dbReference type="Proteomes" id="UP000055590"/>
    </source>
</evidence>
<sequence length="148" mass="15497">MTPLRSLLAAGLLLCAFAPAKVLAAPAATVAVDVVLASKQPGDTDPRLAKFRTQFADFAYKSFKLVGSRLITVEEKQSTQVDLAGDHKLSVTFTKFEANGRAKLKLAVPGVMDTTISLARDGSVVVGGPALKSGDGVLFVPVTLVEVK</sequence>
<organism evidence="2 3">
    <name type="scientific">Vulgatibacter incomptus</name>
    <dbReference type="NCBI Taxonomy" id="1391653"/>
    <lineage>
        <taxon>Bacteria</taxon>
        <taxon>Pseudomonadati</taxon>
        <taxon>Myxococcota</taxon>
        <taxon>Myxococcia</taxon>
        <taxon>Myxococcales</taxon>
        <taxon>Cystobacterineae</taxon>
        <taxon>Vulgatibacteraceae</taxon>
        <taxon>Vulgatibacter</taxon>
    </lineage>
</organism>
<gene>
    <name evidence="2" type="ORF">AKJ08_3478</name>
</gene>
<dbReference type="RefSeq" id="WP_050727163.1">
    <property type="nucleotide sequence ID" value="NZ_CP012332.1"/>
</dbReference>
<feature type="signal peptide" evidence="1">
    <location>
        <begin position="1"/>
        <end position="24"/>
    </location>
</feature>
<dbReference type="AlphaFoldDB" id="A0A0K1PI51"/>
<reference evidence="2 3" key="1">
    <citation type="submission" date="2015-08" db="EMBL/GenBank/DDBJ databases">
        <authorList>
            <person name="Babu N.S."/>
            <person name="Beckwith C.J."/>
            <person name="Beseler K.G."/>
            <person name="Brison A."/>
            <person name="Carone J.V."/>
            <person name="Caskin T.P."/>
            <person name="Diamond M."/>
            <person name="Durham M.E."/>
            <person name="Foxe J.M."/>
            <person name="Go M."/>
            <person name="Henderson B.A."/>
            <person name="Jones I.B."/>
            <person name="McGettigan J.A."/>
            <person name="Micheletti S.J."/>
            <person name="Nasrallah M.E."/>
            <person name="Ortiz D."/>
            <person name="Piller C.R."/>
            <person name="Privatt S.R."/>
            <person name="Schneider S.L."/>
            <person name="Sharp S."/>
            <person name="Smith T.C."/>
            <person name="Stanton J.D."/>
            <person name="Ullery H.E."/>
            <person name="Wilson R.J."/>
            <person name="Serrano M.G."/>
            <person name="Buck G."/>
            <person name="Lee V."/>
            <person name="Wang Y."/>
            <person name="Carvalho R."/>
            <person name="Voegtly L."/>
            <person name="Shi R."/>
            <person name="Duckworth R."/>
            <person name="Johnson A."/>
            <person name="Loviza R."/>
            <person name="Walstead R."/>
            <person name="Shah Z."/>
            <person name="Kiflezghi M."/>
            <person name="Wade K."/>
            <person name="Ball S.L."/>
            <person name="Bradley K.W."/>
            <person name="Asai D.J."/>
            <person name="Bowman C.A."/>
            <person name="Russell D.A."/>
            <person name="Pope W.H."/>
            <person name="Jacobs-Sera D."/>
            <person name="Hendrix R.W."/>
            <person name="Hatfull G.F."/>
        </authorList>
    </citation>
    <scope>NUCLEOTIDE SEQUENCE [LARGE SCALE GENOMIC DNA]</scope>
    <source>
        <strain evidence="2 3">DSM 27710</strain>
    </source>
</reference>
<dbReference type="STRING" id="1391653.AKJ08_3478"/>
<keyword evidence="3" id="KW-1185">Reference proteome</keyword>
<proteinExistence type="predicted"/>
<name>A0A0K1PI51_9BACT</name>
<dbReference type="EMBL" id="CP012332">
    <property type="protein sequence ID" value="AKU93091.1"/>
    <property type="molecule type" value="Genomic_DNA"/>
</dbReference>
<evidence type="ECO:0000256" key="1">
    <source>
        <dbReference type="SAM" id="SignalP"/>
    </source>
</evidence>
<evidence type="ECO:0000313" key="2">
    <source>
        <dbReference type="EMBL" id="AKU93091.1"/>
    </source>
</evidence>